<feature type="transmembrane region" description="Helical" evidence="3">
    <location>
        <begin position="201"/>
        <end position="223"/>
    </location>
</feature>
<dbReference type="PANTHER" id="PTHR42680">
    <property type="entry name" value="DCTP DEAMINASE"/>
    <property type="match status" value="1"/>
</dbReference>
<keyword evidence="3" id="KW-0812">Transmembrane</keyword>
<dbReference type="Gene3D" id="2.70.40.10">
    <property type="match status" value="1"/>
</dbReference>
<evidence type="ECO:0000313" key="6">
    <source>
        <dbReference type="Proteomes" id="UP000245059"/>
    </source>
</evidence>
<dbReference type="SUPFAM" id="SSF51283">
    <property type="entry name" value="dUTPase-like"/>
    <property type="match status" value="1"/>
</dbReference>
<evidence type="ECO:0000313" key="7">
    <source>
        <dbReference type="Proteomes" id="UP000245217"/>
    </source>
</evidence>
<keyword evidence="3" id="KW-1133">Transmembrane helix</keyword>
<reference evidence="6 7" key="2">
    <citation type="submission" date="2018-05" db="EMBL/GenBank/DDBJ databases">
        <title>Ignatzschineria dubaiensis sp. nov., isolated from necrotic foot tissues of dromedaries (Camelus dromedarius) and associated maggots in Dubai, United Arab Emirates.</title>
        <authorList>
            <person name="Tsang C.C."/>
            <person name="Tang J.Y.M."/>
            <person name="Fong J.Y.H."/>
            <person name="Kinne J."/>
            <person name="Lee H.H."/>
            <person name="Joseph M."/>
            <person name="Jose S."/>
            <person name="Schuster R.K."/>
            <person name="Tang Y."/>
            <person name="Sivakumar S."/>
            <person name="Chen J.H.K."/>
            <person name="Teng J.L.L."/>
            <person name="Lau S.K.P."/>
            <person name="Wernery U."/>
            <person name="Woo P.C.Y."/>
        </authorList>
    </citation>
    <scope>NUCLEOTIDE SEQUENCE [LARGE SCALE GENOMIC DNA]</scope>
    <source>
        <strain evidence="6">UAE-HKU57</strain>
        <strain evidence="7">UAE-HKU58</strain>
    </source>
</reference>
<keyword evidence="3" id="KW-0472">Membrane</keyword>
<comment type="caution">
    <text evidence="4">The sequence shown here is derived from an EMBL/GenBank/DDBJ whole genome shotgun (WGS) entry which is preliminary data.</text>
</comment>
<evidence type="ECO:0000313" key="4">
    <source>
        <dbReference type="EMBL" id="PWD87877.1"/>
    </source>
</evidence>
<gene>
    <name evidence="4" type="ORF">DC077_00935</name>
    <name evidence="5" type="ORF">DC078_04725</name>
</gene>
<keyword evidence="2" id="KW-0546">Nucleotide metabolism</keyword>
<keyword evidence="1" id="KW-0378">Hydrolase</keyword>
<dbReference type="EMBL" id="QEWW01000001">
    <property type="protein sequence ID" value="PWD87877.1"/>
    <property type="molecule type" value="Genomic_DNA"/>
</dbReference>
<dbReference type="CDD" id="cd07557">
    <property type="entry name" value="trimeric_dUTPase"/>
    <property type="match status" value="1"/>
</dbReference>
<dbReference type="GO" id="GO:0008829">
    <property type="term" value="F:dCTP deaminase activity"/>
    <property type="evidence" value="ECO:0007669"/>
    <property type="project" value="InterPro"/>
</dbReference>
<dbReference type="Pfam" id="PF22769">
    <property type="entry name" value="DCD"/>
    <property type="match status" value="1"/>
</dbReference>
<dbReference type="OrthoDB" id="7063135at2"/>
<evidence type="ECO:0000256" key="1">
    <source>
        <dbReference type="ARBA" id="ARBA00022801"/>
    </source>
</evidence>
<dbReference type="PANTHER" id="PTHR42680:SF3">
    <property type="entry name" value="DCTP DEAMINASE"/>
    <property type="match status" value="1"/>
</dbReference>
<accession>A0A2U2AT88</accession>
<sequence>MIICDKDLLSKIIKNGFNSDRIKGASYELTASNEYFDLTENPSKKIIAKNEENKKILIKPLHKVVLITAEELELPANIIGRIVTKGSLFSIGLSAINTIADPGFKGRLGLVFYNFSSKYIVLDVGQEIAKIDFNQVRDECETYSGQHGFSLNHWPVLTNLQYTYNEVKNHELMKSSSLDEAYEILPNSITDLLKKLQKGIYALRMVLIVLFTINLIACTLLFFNKIEGITAGLLINGITALIGFIFTFSKSKIF</sequence>
<name>A0A2U2AT88_9GAMM</name>
<dbReference type="InterPro" id="IPR036157">
    <property type="entry name" value="dUTPase-like_sf"/>
</dbReference>
<dbReference type="Proteomes" id="UP000245059">
    <property type="component" value="Unassembled WGS sequence"/>
</dbReference>
<evidence type="ECO:0000313" key="5">
    <source>
        <dbReference type="EMBL" id="PWD93122.1"/>
    </source>
</evidence>
<dbReference type="GO" id="GO:0006229">
    <property type="term" value="P:dUTP biosynthetic process"/>
    <property type="evidence" value="ECO:0007669"/>
    <property type="project" value="InterPro"/>
</dbReference>
<proteinExistence type="predicted"/>
<dbReference type="Proteomes" id="UP000245217">
    <property type="component" value="Unassembled WGS sequence"/>
</dbReference>
<organism evidence="4 6">
    <name type="scientific">Ignatzschineria cameli</name>
    <dbReference type="NCBI Taxonomy" id="2182793"/>
    <lineage>
        <taxon>Bacteria</taxon>
        <taxon>Pseudomonadati</taxon>
        <taxon>Pseudomonadota</taxon>
        <taxon>Gammaproteobacteria</taxon>
        <taxon>Cardiobacteriales</taxon>
        <taxon>Ignatzschineriaceae</taxon>
        <taxon>Ignatzschineria</taxon>
    </lineage>
</organism>
<keyword evidence="7" id="KW-1185">Reference proteome</keyword>
<evidence type="ECO:0000256" key="2">
    <source>
        <dbReference type="ARBA" id="ARBA00023080"/>
    </source>
</evidence>
<dbReference type="AlphaFoldDB" id="A0A2U2AT88"/>
<dbReference type="InterPro" id="IPR033704">
    <property type="entry name" value="dUTPase_trimeric"/>
</dbReference>
<dbReference type="InterPro" id="IPR011962">
    <property type="entry name" value="dCTP_deaminase"/>
</dbReference>
<evidence type="ECO:0000256" key="3">
    <source>
        <dbReference type="SAM" id="Phobius"/>
    </source>
</evidence>
<reference evidence="4" key="1">
    <citation type="journal article" date="2018" name="Genome Announc.">
        <title>Ignatzschineria cameli sp. nov., isolated from necrotic foot tissue of dromedaries (Camelus dromedarius) and associated maggots (Wohlfahrtia species) in Dubai.</title>
        <authorList>
            <person name="Tsang C.C."/>
            <person name="Tang J.Y."/>
            <person name="Fong J.Y."/>
            <person name="Kinne J."/>
            <person name="Lee H.H."/>
            <person name="Joseph M."/>
            <person name="Jose S."/>
            <person name="Schuster R.K."/>
            <person name="Tang Y."/>
            <person name="Sivakumar S."/>
            <person name="Chen J.H."/>
            <person name="Teng J.L."/>
            <person name="Lau S.K."/>
            <person name="Wernery U."/>
            <person name="Woo P.C."/>
        </authorList>
    </citation>
    <scope>NUCLEOTIDE SEQUENCE</scope>
    <source>
        <strain evidence="4">UAE-HKU57</strain>
        <strain evidence="5">UAE-HKU58</strain>
    </source>
</reference>
<feature type="transmembrane region" description="Helical" evidence="3">
    <location>
        <begin position="229"/>
        <end position="248"/>
    </location>
</feature>
<dbReference type="EMBL" id="QEWV01000003">
    <property type="protein sequence ID" value="PWD93122.1"/>
    <property type="molecule type" value="Genomic_DNA"/>
</dbReference>
<protein>
    <submittedName>
        <fullName evidence="4">Uncharacterized protein</fullName>
    </submittedName>
</protein>
<dbReference type="RefSeq" id="WP_109201446.1">
    <property type="nucleotide sequence ID" value="NZ_QEWS01000003.1"/>
</dbReference>